<dbReference type="PROSITE" id="PS00108">
    <property type="entry name" value="PROTEIN_KINASE_ST"/>
    <property type="match status" value="1"/>
</dbReference>
<dbReference type="AlphaFoldDB" id="A0A5S9F1X4"/>
<keyword evidence="3 8" id="KW-0418">Kinase</keyword>
<evidence type="ECO:0000313" key="9">
    <source>
        <dbReference type="Proteomes" id="UP000326354"/>
    </source>
</evidence>
<organism evidence="8 9">
    <name type="scientific">Uabimicrobium amorphum</name>
    <dbReference type="NCBI Taxonomy" id="2596890"/>
    <lineage>
        <taxon>Bacteria</taxon>
        <taxon>Pseudomonadati</taxon>
        <taxon>Planctomycetota</taxon>
        <taxon>Candidatus Uabimicrobiia</taxon>
        <taxon>Candidatus Uabimicrobiales</taxon>
        <taxon>Candidatus Uabimicrobiaceae</taxon>
        <taxon>Candidatus Uabimicrobium</taxon>
    </lineage>
</organism>
<dbReference type="RefSeq" id="WP_151966886.1">
    <property type="nucleotide sequence ID" value="NZ_AP019860.1"/>
</dbReference>
<keyword evidence="6" id="KW-1133">Transmembrane helix</keyword>
<dbReference type="Pfam" id="PF03781">
    <property type="entry name" value="FGE-sulfatase"/>
    <property type="match status" value="1"/>
</dbReference>
<dbReference type="PROSITE" id="PS50011">
    <property type="entry name" value="PROTEIN_KINASE_DOM"/>
    <property type="match status" value="1"/>
</dbReference>
<dbReference type="InterPro" id="IPR000719">
    <property type="entry name" value="Prot_kinase_dom"/>
</dbReference>
<gene>
    <name evidence="8" type="ORF">UABAM_00994</name>
</gene>
<evidence type="ECO:0000259" key="7">
    <source>
        <dbReference type="PROSITE" id="PS50011"/>
    </source>
</evidence>
<sequence>MTTEQEIRLGHYAVIEEVGRGGMGIVYKAQDLKLNRIVALKVMVGENAQSAAVQRFIREAKTIAKLNHPNIINVLDVGWEGNYYFFAMDFINGCSLDDAIGNRLLTYNSTLEILVTVAKAIDFAHKNGVIHRDLKPANVMLDSQKKPIIMDFGVALSLDESVQLSRSNVMVGTIGYMSPEQLEGKRGHVDRRSDIYSLGVIMYKMLTRRDAFFGTSAQIINKVRTGQLIPLHKIKGNLPKDLQYICSKAMANNRNHRYANAAEMARDIQLVQQGKKVKRKDSFFMKFAVVRDTLKHKKNLHSYVLWLVVVITGFILGANFSPVHDMPHNWTTSLWSDCWNGHYVDFSAKKWRELSLKDQQLYARSYQTWYANKVNVPQEFVHKTGVMMILIPPGKFIMGSSPSEKGHQKHELEREETIFAPYYIAKYEISVAQWDSDTKERNKLHPISNITWEEARDFCVANGMLLPREVEWEYACRAGTTTPFATGNDLQTSRSIANVTNEQGVNSWGCSNMHHNVREWCRDKARSAKNVKPVVGDAYFKLPSQGNIMRGGSWGGKNNKKNCRSAARFSSTRARTNIGFRPILSLSYLVNKQPNIFLSTPFVTE</sequence>
<name>A0A5S9F1X4_UABAM</name>
<keyword evidence="6" id="KW-0812">Transmembrane</keyword>
<dbReference type="InterPro" id="IPR008271">
    <property type="entry name" value="Ser/Thr_kinase_AS"/>
</dbReference>
<dbReference type="EMBL" id="AP019860">
    <property type="protein sequence ID" value="BBM82651.1"/>
    <property type="molecule type" value="Genomic_DNA"/>
</dbReference>
<protein>
    <submittedName>
        <fullName evidence="8">Protein kinase</fullName>
    </submittedName>
</protein>
<keyword evidence="2 5" id="KW-0547">Nucleotide-binding</keyword>
<evidence type="ECO:0000256" key="1">
    <source>
        <dbReference type="ARBA" id="ARBA00022679"/>
    </source>
</evidence>
<dbReference type="Pfam" id="PF00069">
    <property type="entry name" value="Pkinase"/>
    <property type="match status" value="1"/>
</dbReference>
<dbReference type="InterPro" id="IPR016187">
    <property type="entry name" value="CTDL_fold"/>
</dbReference>
<dbReference type="InterPro" id="IPR017441">
    <property type="entry name" value="Protein_kinase_ATP_BS"/>
</dbReference>
<evidence type="ECO:0000256" key="5">
    <source>
        <dbReference type="PROSITE-ProRule" id="PRU10141"/>
    </source>
</evidence>
<evidence type="ECO:0000256" key="6">
    <source>
        <dbReference type="SAM" id="Phobius"/>
    </source>
</evidence>
<feature type="domain" description="Protein kinase" evidence="7">
    <location>
        <begin position="12"/>
        <end position="284"/>
    </location>
</feature>
<evidence type="ECO:0000256" key="4">
    <source>
        <dbReference type="ARBA" id="ARBA00022840"/>
    </source>
</evidence>
<reference evidence="8 9" key="1">
    <citation type="submission" date="2019-08" db="EMBL/GenBank/DDBJ databases">
        <title>Complete genome sequence of Candidatus Uab amorphum.</title>
        <authorList>
            <person name="Shiratori T."/>
            <person name="Suzuki S."/>
            <person name="Kakizawa Y."/>
            <person name="Ishida K."/>
        </authorList>
    </citation>
    <scope>NUCLEOTIDE SEQUENCE [LARGE SCALE GENOMIC DNA]</scope>
    <source>
        <strain evidence="8 9">SRT547</strain>
    </source>
</reference>
<dbReference type="GO" id="GO:0005524">
    <property type="term" value="F:ATP binding"/>
    <property type="evidence" value="ECO:0007669"/>
    <property type="project" value="UniProtKB-UniRule"/>
</dbReference>
<proteinExistence type="predicted"/>
<dbReference type="SMART" id="SM00220">
    <property type="entry name" value="S_TKc"/>
    <property type="match status" value="1"/>
</dbReference>
<dbReference type="SUPFAM" id="SSF56436">
    <property type="entry name" value="C-type lectin-like"/>
    <property type="match status" value="1"/>
</dbReference>
<dbReference type="Gene3D" id="3.90.1580.10">
    <property type="entry name" value="paralog of FGE (formylglycine-generating enzyme)"/>
    <property type="match status" value="1"/>
</dbReference>
<dbReference type="Proteomes" id="UP000326354">
    <property type="component" value="Chromosome"/>
</dbReference>
<evidence type="ECO:0000256" key="2">
    <source>
        <dbReference type="ARBA" id="ARBA00022741"/>
    </source>
</evidence>
<dbReference type="SUPFAM" id="SSF56112">
    <property type="entry name" value="Protein kinase-like (PK-like)"/>
    <property type="match status" value="1"/>
</dbReference>
<dbReference type="PANTHER" id="PTHR43289">
    <property type="entry name" value="MITOGEN-ACTIVATED PROTEIN KINASE KINASE KINASE 20-RELATED"/>
    <property type="match status" value="1"/>
</dbReference>
<dbReference type="InterPro" id="IPR042095">
    <property type="entry name" value="SUMF_sf"/>
</dbReference>
<evidence type="ECO:0000256" key="3">
    <source>
        <dbReference type="ARBA" id="ARBA00022777"/>
    </source>
</evidence>
<dbReference type="Gene3D" id="1.10.510.10">
    <property type="entry name" value="Transferase(Phosphotransferase) domain 1"/>
    <property type="match status" value="1"/>
</dbReference>
<dbReference type="Gene3D" id="3.30.200.20">
    <property type="entry name" value="Phosphorylase Kinase, domain 1"/>
    <property type="match status" value="1"/>
</dbReference>
<feature type="binding site" evidence="5">
    <location>
        <position position="41"/>
    </location>
    <ligand>
        <name>ATP</name>
        <dbReference type="ChEBI" id="CHEBI:30616"/>
    </ligand>
</feature>
<dbReference type="OrthoDB" id="6111975at2"/>
<keyword evidence="1" id="KW-0808">Transferase</keyword>
<dbReference type="PANTHER" id="PTHR43289:SF34">
    <property type="entry name" value="SERINE_THREONINE-PROTEIN KINASE YBDM-RELATED"/>
    <property type="match status" value="1"/>
</dbReference>
<keyword evidence="9" id="KW-1185">Reference proteome</keyword>
<dbReference type="InterPro" id="IPR005532">
    <property type="entry name" value="SUMF_dom"/>
</dbReference>
<keyword evidence="4 5" id="KW-0067">ATP-binding</keyword>
<dbReference type="KEGG" id="uam:UABAM_00994"/>
<feature type="transmembrane region" description="Helical" evidence="6">
    <location>
        <begin position="303"/>
        <end position="321"/>
    </location>
</feature>
<evidence type="ECO:0000313" key="8">
    <source>
        <dbReference type="EMBL" id="BBM82651.1"/>
    </source>
</evidence>
<dbReference type="CDD" id="cd14014">
    <property type="entry name" value="STKc_PknB_like"/>
    <property type="match status" value="1"/>
</dbReference>
<dbReference type="PROSITE" id="PS00107">
    <property type="entry name" value="PROTEIN_KINASE_ATP"/>
    <property type="match status" value="1"/>
</dbReference>
<dbReference type="InterPro" id="IPR011009">
    <property type="entry name" value="Kinase-like_dom_sf"/>
</dbReference>
<keyword evidence="6" id="KW-0472">Membrane</keyword>
<accession>A0A5S9F1X4</accession>
<dbReference type="GO" id="GO:0004674">
    <property type="term" value="F:protein serine/threonine kinase activity"/>
    <property type="evidence" value="ECO:0007669"/>
    <property type="project" value="TreeGrafter"/>
</dbReference>